<accession>A0A835P7K3</accession>
<dbReference type="Proteomes" id="UP000636800">
    <property type="component" value="Unassembled WGS sequence"/>
</dbReference>
<proteinExistence type="predicted"/>
<keyword evidence="2" id="KW-1185">Reference proteome</keyword>
<protein>
    <submittedName>
        <fullName evidence="1">Uncharacterized protein</fullName>
    </submittedName>
</protein>
<organism evidence="1 2">
    <name type="scientific">Vanilla planifolia</name>
    <name type="common">Vanilla</name>
    <dbReference type="NCBI Taxonomy" id="51239"/>
    <lineage>
        <taxon>Eukaryota</taxon>
        <taxon>Viridiplantae</taxon>
        <taxon>Streptophyta</taxon>
        <taxon>Embryophyta</taxon>
        <taxon>Tracheophyta</taxon>
        <taxon>Spermatophyta</taxon>
        <taxon>Magnoliopsida</taxon>
        <taxon>Liliopsida</taxon>
        <taxon>Asparagales</taxon>
        <taxon>Orchidaceae</taxon>
        <taxon>Vanilloideae</taxon>
        <taxon>Vanilleae</taxon>
        <taxon>Vanilla</taxon>
    </lineage>
</organism>
<comment type="caution">
    <text evidence="1">The sequence shown here is derived from an EMBL/GenBank/DDBJ whole genome shotgun (WGS) entry which is preliminary data.</text>
</comment>
<gene>
    <name evidence="1" type="ORF">HPP92_028574</name>
</gene>
<sequence>MGRSSLGIVVGGGECSWYGSLNEHRQVRQDSGMLWLDSLMEATNGNARSDPSYVDSLEQGTGFQIDYDGFE</sequence>
<name>A0A835P7K3_VANPL</name>
<reference evidence="1 2" key="1">
    <citation type="journal article" date="2020" name="Nat. Food">
        <title>A phased Vanilla planifolia genome enables genetic improvement of flavour and production.</title>
        <authorList>
            <person name="Hasing T."/>
            <person name="Tang H."/>
            <person name="Brym M."/>
            <person name="Khazi F."/>
            <person name="Huang T."/>
            <person name="Chambers A.H."/>
        </authorList>
    </citation>
    <scope>NUCLEOTIDE SEQUENCE [LARGE SCALE GENOMIC DNA]</scope>
    <source>
        <tissue evidence="1">Leaf</tissue>
    </source>
</reference>
<dbReference type="EMBL" id="JADCNL010000526">
    <property type="protein sequence ID" value="KAG0446986.1"/>
    <property type="molecule type" value="Genomic_DNA"/>
</dbReference>
<dbReference type="AlphaFoldDB" id="A0A835P7K3"/>
<evidence type="ECO:0000313" key="1">
    <source>
        <dbReference type="EMBL" id="KAG0446986.1"/>
    </source>
</evidence>
<evidence type="ECO:0000313" key="2">
    <source>
        <dbReference type="Proteomes" id="UP000636800"/>
    </source>
</evidence>
<dbReference type="OrthoDB" id="1689146at2759"/>